<reference evidence="8 9" key="1">
    <citation type="submission" date="2020-08" db="EMBL/GenBank/DDBJ databases">
        <title>Genomic Encyclopedia of Type Strains, Phase IV (KMG-IV): sequencing the most valuable type-strain genomes for metagenomic binning, comparative biology and taxonomic classification.</title>
        <authorList>
            <person name="Goeker M."/>
        </authorList>
    </citation>
    <scope>NUCLEOTIDE SEQUENCE [LARGE SCALE GENOMIC DNA]</scope>
    <source>
        <strain evidence="8 9">DSM 102189</strain>
    </source>
</reference>
<dbReference type="GO" id="GO:0016020">
    <property type="term" value="C:membrane"/>
    <property type="evidence" value="ECO:0007669"/>
    <property type="project" value="UniProtKB-SubCell"/>
</dbReference>
<feature type="transmembrane region" description="Helical" evidence="6">
    <location>
        <begin position="240"/>
        <end position="258"/>
    </location>
</feature>
<accession>A0A841L0G9</accession>
<evidence type="ECO:0000256" key="2">
    <source>
        <dbReference type="ARBA" id="ARBA00009853"/>
    </source>
</evidence>
<feature type="transmembrane region" description="Helical" evidence="6">
    <location>
        <begin position="183"/>
        <end position="204"/>
    </location>
</feature>
<proteinExistence type="inferred from homology"/>
<feature type="transmembrane region" description="Helical" evidence="6">
    <location>
        <begin position="149"/>
        <end position="171"/>
    </location>
</feature>
<feature type="transmembrane region" description="Helical" evidence="6">
    <location>
        <begin position="125"/>
        <end position="143"/>
    </location>
</feature>
<name>A0A841L0G9_9SPHN</name>
<dbReference type="AlphaFoldDB" id="A0A841L0G9"/>
<evidence type="ECO:0000256" key="4">
    <source>
        <dbReference type="ARBA" id="ARBA00022989"/>
    </source>
</evidence>
<feature type="transmembrane region" description="Helical" evidence="6">
    <location>
        <begin position="42"/>
        <end position="59"/>
    </location>
</feature>
<comment type="similarity">
    <text evidence="2">Belongs to the drug/metabolite transporter (DMT) superfamily. 10 TMS drug/metabolite exporter (DME) (TC 2.A.7.3) family.</text>
</comment>
<protein>
    <submittedName>
        <fullName evidence="8">S-adenosylmethionine uptake transporter</fullName>
    </submittedName>
</protein>
<evidence type="ECO:0000256" key="6">
    <source>
        <dbReference type="SAM" id="Phobius"/>
    </source>
</evidence>
<evidence type="ECO:0000256" key="1">
    <source>
        <dbReference type="ARBA" id="ARBA00004141"/>
    </source>
</evidence>
<evidence type="ECO:0000259" key="7">
    <source>
        <dbReference type="Pfam" id="PF00892"/>
    </source>
</evidence>
<keyword evidence="4 6" id="KW-1133">Transmembrane helix</keyword>
<dbReference type="PANTHER" id="PTHR22911:SF6">
    <property type="entry name" value="SOLUTE CARRIER FAMILY 35 MEMBER G1"/>
    <property type="match status" value="1"/>
</dbReference>
<comment type="caution">
    <text evidence="8">The sequence shown here is derived from an EMBL/GenBank/DDBJ whole genome shotgun (WGS) entry which is preliminary data.</text>
</comment>
<keyword evidence="5 6" id="KW-0472">Membrane</keyword>
<evidence type="ECO:0000313" key="9">
    <source>
        <dbReference type="Proteomes" id="UP000538147"/>
    </source>
</evidence>
<feature type="transmembrane region" description="Helical" evidence="6">
    <location>
        <begin position="264"/>
        <end position="281"/>
    </location>
</feature>
<evidence type="ECO:0000313" key="8">
    <source>
        <dbReference type="EMBL" id="MBB6225900.1"/>
    </source>
</evidence>
<dbReference type="InterPro" id="IPR037185">
    <property type="entry name" value="EmrE-like"/>
</dbReference>
<keyword evidence="9" id="KW-1185">Reference proteome</keyword>
<feature type="transmembrane region" description="Helical" evidence="6">
    <location>
        <begin position="96"/>
        <end position="113"/>
    </location>
</feature>
<gene>
    <name evidence="8" type="ORF">FHS79_000051</name>
</gene>
<dbReference type="InterPro" id="IPR000620">
    <property type="entry name" value="EamA_dom"/>
</dbReference>
<dbReference type="Pfam" id="PF00892">
    <property type="entry name" value="EamA"/>
    <property type="match status" value="2"/>
</dbReference>
<feature type="transmembrane region" description="Helical" evidence="6">
    <location>
        <begin position="210"/>
        <end position="228"/>
    </location>
</feature>
<dbReference type="EMBL" id="JACIIV010000001">
    <property type="protein sequence ID" value="MBB6225900.1"/>
    <property type="molecule type" value="Genomic_DNA"/>
</dbReference>
<feature type="transmembrane region" description="Helical" evidence="6">
    <location>
        <begin position="71"/>
        <end position="90"/>
    </location>
</feature>
<comment type="subcellular location">
    <subcellularLocation>
        <location evidence="1">Membrane</location>
        <topology evidence="1">Multi-pass membrane protein</topology>
    </subcellularLocation>
</comment>
<feature type="domain" description="EamA" evidence="7">
    <location>
        <begin position="152"/>
        <end position="280"/>
    </location>
</feature>
<dbReference type="SUPFAM" id="SSF103481">
    <property type="entry name" value="Multidrug resistance efflux transporter EmrE"/>
    <property type="match status" value="2"/>
</dbReference>
<feature type="domain" description="EamA" evidence="7">
    <location>
        <begin position="27"/>
        <end position="140"/>
    </location>
</feature>
<sequence length="296" mass="30758">MLPSPRSTTALLQCVAGIGALTAMDALVKWLAQSNAVEVVTLGRYASGAAIALMVWQIQRRPSIGVGTMKLHFLRGFLITITALSFFYAIDNLPLAEALTIAFVAPLLVPPLARLVLHERMRRQALLAGLIGFAGVLISVQGAPDGGDARMLAVAAALFAAVTYAATAVLLRSLAATNGATAITLLGSLIPLLLLSPVALLHPLPDSTSLVGFAALGLIGNIGMQLLARAYASLEAQMGAVMEFTALPWAALFGFFIFGDAVRVQTWAGAAVILVAVLIAARPEADLKPADPQSSP</sequence>
<evidence type="ECO:0000256" key="5">
    <source>
        <dbReference type="ARBA" id="ARBA00023136"/>
    </source>
</evidence>
<dbReference type="RefSeq" id="WP_184193567.1">
    <property type="nucleotide sequence ID" value="NZ_JACIIV010000001.1"/>
</dbReference>
<dbReference type="PANTHER" id="PTHR22911">
    <property type="entry name" value="ACYL-MALONYL CONDENSING ENZYME-RELATED"/>
    <property type="match status" value="1"/>
</dbReference>
<dbReference type="Proteomes" id="UP000538147">
    <property type="component" value="Unassembled WGS sequence"/>
</dbReference>
<organism evidence="8 9">
    <name type="scientific">Polymorphobacter multimanifer</name>
    <dbReference type="NCBI Taxonomy" id="1070431"/>
    <lineage>
        <taxon>Bacteria</taxon>
        <taxon>Pseudomonadati</taxon>
        <taxon>Pseudomonadota</taxon>
        <taxon>Alphaproteobacteria</taxon>
        <taxon>Sphingomonadales</taxon>
        <taxon>Sphingosinicellaceae</taxon>
        <taxon>Polymorphobacter</taxon>
    </lineage>
</organism>
<evidence type="ECO:0000256" key="3">
    <source>
        <dbReference type="ARBA" id="ARBA00022692"/>
    </source>
</evidence>
<keyword evidence="3 6" id="KW-0812">Transmembrane</keyword>